<sequence length="357" mass="38804">MRTLIRALPWAVLTLKVGVALVNVATFPRLRPSGVSVRAARRVSVLIPARNEALTLQETLGGVLCQGALEVLVLDDESQDQTGEVARSRGAQVLAGQPLPPRWNGKTWACHQLAQAARGEFLLFTDADVSWSPGALDALLTELERTGADLLSVFPRQANVTGGERLLTPLVDHVLLTLLPAPLLRLRHRQASAANGQVMLFRRGIYARLGGHAAVHDHLLEDVALSQLVKAAGGRVSVALGRDLIRVRMYRSYPDSVRGFGKNVLTVHGGSRLALSLSWVLNLITYTLPLLRGRPGPVVLAGLEGLLVRVLTGRTRPADLAEIVLAPVLPLAALPVYLRALRRNVEWKGRYYSQDRP</sequence>
<evidence type="ECO:0000313" key="3">
    <source>
        <dbReference type="Proteomes" id="UP000647587"/>
    </source>
</evidence>
<gene>
    <name evidence="2" type="ORF">GCM10008955_09890</name>
</gene>
<protein>
    <recommendedName>
        <fullName evidence="1">Glycosyltransferase 2-like domain-containing protein</fullName>
    </recommendedName>
</protein>
<dbReference type="InterPro" id="IPR029044">
    <property type="entry name" value="Nucleotide-diphossugar_trans"/>
</dbReference>
<keyword evidence="3" id="KW-1185">Reference proteome</keyword>
<dbReference type="PANTHER" id="PTHR43646:SF3">
    <property type="entry name" value="SLR1566 PROTEIN"/>
    <property type="match status" value="1"/>
</dbReference>
<organism evidence="2 3">
    <name type="scientific">Deinococcus malanensis</name>
    <dbReference type="NCBI Taxonomy" id="1706855"/>
    <lineage>
        <taxon>Bacteria</taxon>
        <taxon>Thermotogati</taxon>
        <taxon>Deinococcota</taxon>
        <taxon>Deinococci</taxon>
        <taxon>Deinococcales</taxon>
        <taxon>Deinococcaceae</taxon>
        <taxon>Deinococcus</taxon>
    </lineage>
</organism>
<comment type="caution">
    <text evidence="2">The sequence shown here is derived from an EMBL/GenBank/DDBJ whole genome shotgun (WGS) entry which is preliminary data.</text>
</comment>
<dbReference type="Pfam" id="PF00535">
    <property type="entry name" value="Glycos_transf_2"/>
    <property type="match status" value="1"/>
</dbReference>
<dbReference type="RefSeq" id="WP_189005107.1">
    <property type="nucleotide sequence ID" value="NZ_BMPP01000003.1"/>
</dbReference>
<feature type="domain" description="Glycosyltransferase 2-like" evidence="1">
    <location>
        <begin position="44"/>
        <end position="205"/>
    </location>
</feature>
<evidence type="ECO:0000313" key="2">
    <source>
        <dbReference type="EMBL" id="GGK18486.1"/>
    </source>
</evidence>
<dbReference type="InterPro" id="IPR001173">
    <property type="entry name" value="Glyco_trans_2-like"/>
</dbReference>
<reference evidence="3" key="1">
    <citation type="journal article" date="2019" name="Int. J. Syst. Evol. Microbiol.">
        <title>The Global Catalogue of Microorganisms (GCM) 10K type strain sequencing project: providing services to taxonomists for standard genome sequencing and annotation.</title>
        <authorList>
            <consortium name="The Broad Institute Genomics Platform"/>
            <consortium name="The Broad Institute Genome Sequencing Center for Infectious Disease"/>
            <person name="Wu L."/>
            <person name="Ma J."/>
        </authorList>
    </citation>
    <scope>NUCLEOTIDE SEQUENCE [LARGE SCALE GENOMIC DNA]</scope>
    <source>
        <strain evidence="3">JCM 30331</strain>
    </source>
</reference>
<accession>A0ABQ2ENZ9</accession>
<name>A0ABQ2ENZ9_9DEIO</name>
<dbReference type="CDD" id="cd00761">
    <property type="entry name" value="Glyco_tranf_GTA_type"/>
    <property type="match status" value="1"/>
</dbReference>
<evidence type="ECO:0000259" key="1">
    <source>
        <dbReference type="Pfam" id="PF00535"/>
    </source>
</evidence>
<dbReference type="EMBL" id="BMPP01000003">
    <property type="protein sequence ID" value="GGK18486.1"/>
    <property type="molecule type" value="Genomic_DNA"/>
</dbReference>
<dbReference type="PANTHER" id="PTHR43646">
    <property type="entry name" value="GLYCOSYLTRANSFERASE"/>
    <property type="match status" value="1"/>
</dbReference>
<proteinExistence type="predicted"/>
<dbReference type="SUPFAM" id="SSF53448">
    <property type="entry name" value="Nucleotide-diphospho-sugar transferases"/>
    <property type="match status" value="1"/>
</dbReference>
<dbReference type="Gene3D" id="3.90.550.10">
    <property type="entry name" value="Spore Coat Polysaccharide Biosynthesis Protein SpsA, Chain A"/>
    <property type="match status" value="1"/>
</dbReference>
<dbReference type="Proteomes" id="UP000647587">
    <property type="component" value="Unassembled WGS sequence"/>
</dbReference>